<dbReference type="RefSeq" id="WP_216131922.1">
    <property type="nucleotide sequence ID" value="NZ_CP064782.1"/>
</dbReference>
<evidence type="ECO:0000256" key="2">
    <source>
        <dbReference type="ARBA" id="ARBA00022729"/>
    </source>
</evidence>
<feature type="signal peptide" evidence="4">
    <location>
        <begin position="1"/>
        <end position="29"/>
    </location>
</feature>
<dbReference type="AlphaFoldDB" id="A0A975XVI6"/>
<accession>A0A975XVI6</accession>
<comment type="similarity">
    <text evidence="1">Belongs to the MlaA family.</text>
</comment>
<gene>
    <name evidence="5" type="ORF">Azoinq_04350</name>
</gene>
<dbReference type="Pfam" id="PF04333">
    <property type="entry name" value="MlaA"/>
    <property type="match status" value="1"/>
</dbReference>
<dbReference type="EMBL" id="CP064782">
    <property type="protein sequence ID" value="QWT49845.1"/>
    <property type="molecule type" value="Genomic_DNA"/>
</dbReference>
<evidence type="ECO:0000256" key="3">
    <source>
        <dbReference type="SAM" id="MobiDB-lite"/>
    </source>
</evidence>
<sequence>MDRKIAKKPTASLALLLSSLLILGGCASAQNPRDPWEGFNRTMFSFNEGLDKAVLKPVAKGYDAALPDPVKLGVSNFFSNVGDVFIAVNDLLQGKPKDAASDTGRFLINTTVGIFGLFDVASNAGLEKHEEDFGQTFGRWGVGDGPYVVWPVIGPRTLRDSFGYAMDAHFDPVWNVSNIPTRNSLLLLRVIDARAAALPAEQVIDEAAIDKYSYIRDAYLQNRRSLIYDGNPPAATDDDGSADTGAASGDDATPAAPAAQP</sequence>
<evidence type="ECO:0000256" key="1">
    <source>
        <dbReference type="ARBA" id="ARBA00010634"/>
    </source>
</evidence>
<dbReference type="Proteomes" id="UP000683428">
    <property type="component" value="Chromosome"/>
</dbReference>
<dbReference type="GO" id="GO:0016020">
    <property type="term" value="C:membrane"/>
    <property type="evidence" value="ECO:0007669"/>
    <property type="project" value="InterPro"/>
</dbReference>
<keyword evidence="6" id="KW-1185">Reference proteome</keyword>
<dbReference type="PANTHER" id="PTHR30035">
    <property type="entry name" value="LIPOPROTEIN VACJ-RELATED"/>
    <property type="match status" value="1"/>
</dbReference>
<organism evidence="5 6">
    <name type="scientific">Azospira inquinata</name>
    <dbReference type="NCBI Taxonomy" id="2785627"/>
    <lineage>
        <taxon>Bacteria</taxon>
        <taxon>Pseudomonadati</taxon>
        <taxon>Pseudomonadota</taxon>
        <taxon>Betaproteobacteria</taxon>
        <taxon>Rhodocyclales</taxon>
        <taxon>Rhodocyclaceae</taxon>
        <taxon>Azospira</taxon>
    </lineage>
</organism>
<protein>
    <submittedName>
        <fullName evidence="5">VacJ family lipoprotein</fullName>
    </submittedName>
</protein>
<dbReference type="PANTHER" id="PTHR30035:SF3">
    <property type="entry name" value="INTERMEMBRANE PHOSPHOLIPID TRANSPORT SYSTEM LIPOPROTEIN MLAA"/>
    <property type="match status" value="1"/>
</dbReference>
<reference evidence="5" key="1">
    <citation type="submission" date="2020-11" db="EMBL/GenBank/DDBJ databases">
        <title>Azospira inquinata sp. nov.</title>
        <authorList>
            <person name="Moe W.M."/>
            <person name="Mikes M.C."/>
        </authorList>
    </citation>
    <scope>NUCLEOTIDE SEQUENCE</scope>
    <source>
        <strain evidence="5">Azo-3</strain>
    </source>
</reference>
<evidence type="ECO:0000313" key="6">
    <source>
        <dbReference type="Proteomes" id="UP000683428"/>
    </source>
</evidence>
<feature type="chain" id="PRO_5037823338" evidence="4">
    <location>
        <begin position="30"/>
        <end position="261"/>
    </location>
</feature>
<keyword evidence="2 4" id="KW-0732">Signal</keyword>
<evidence type="ECO:0000313" key="5">
    <source>
        <dbReference type="EMBL" id="QWT49845.1"/>
    </source>
</evidence>
<dbReference type="InterPro" id="IPR007428">
    <property type="entry name" value="MlaA"/>
</dbReference>
<dbReference type="GO" id="GO:0120010">
    <property type="term" value="P:intermembrane phospholipid transfer"/>
    <property type="evidence" value="ECO:0007669"/>
    <property type="project" value="TreeGrafter"/>
</dbReference>
<name>A0A975XVI6_9RHOO</name>
<feature type="compositionally biased region" description="Low complexity" evidence="3">
    <location>
        <begin position="242"/>
        <end position="261"/>
    </location>
</feature>
<keyword evidence="5" id="KW-0449">Lipoprotein</keyword>
<feature type="region of interest" description="Disordered" evidence="3">
    <location>
        <begin position="229"/>
        <end position="261"/>
    </location>
</feature>
<dbReference type="KEGG" id="aiq:Azoinq_04350"/>
<dbReference type="PROSITE" id="PS51257">
    <property type="entry name" value="PROKAR_LIPOPROTEIN"/>
    <property type="match status" value="1"/>
</dbReference>
<proteinExistence type="inferred from homology"/>
<evidence type="ECO:0000256" key="4">
    <source>
        <dbReference type="SAM" id="SignalP"/>
    </source>
</evidence>